<name>A0A2U1QEB9_ARTAN</name>
<dbReference type="GO" id="GO:0005741">
    <property type="term" value="C:mitochondrial outer membrane"/>
    <property type="evidence" value="ECO:0007669"/>
    <property type="project" value="InterPro"/>
</dbReference>
<dbReference type="Pfam" id="PF01459">
    <property type="entry name" value="Porin_3"/>
    <property type="match status" value="1"/>
</dbReference>
<dbReference type="Proteomes" id="UP000245207">
    <property type="component" value="Unassembled WGS sequence"/>
</dbReference>
<evidence type="ECO:0000313" key="2">
    <source>
        <dbReference type="EMBL" id="PWA96369.1"/>
    </source>
</evidence>
<dbReference type="CDD" id="cd07306">
    <property type="entry name" value="Porin3_VDAC"/>
    <property type="match status" value="1"/>
</dbReference>
<comment type="similarity">
    <text evidence="1">Belongs to the eukaryotic mitochondrial porin (TC 1.B.8.1) family.</text>
</comment>
<accession>A0A2U1QEB9</accession>
<dbReference type="STRING" id="35608.A0A2U1QEB9"/>
<dbReference type="PROSITE" id="PS00558">
    <property type="entry name" value="EUKARYOTIC_PORIN"/>
    <property type="match status" value="1"/>
</dbReference>
<evidence type="ECO:0000256" key="1">
    <source>
        <dbReference type="ARBA" id="ARBA00009624"/>
    </source>
</evidence>
<dbReference type="GO" id="GO:0008308">
    <property type="term" value="F:voltage-gated monoatomic anion channel activity"/>
    <property type="evidence" value="ECO:0007669"/>
    <property type="project" value="InterPro"/>
</dbReference>
<dbReference type="OrthoDB" id="7827681at2759"/>
<sequence>MPPSIIMDCHLYPFRHRRWTTRLSYHLDFQRPCPFTYHSCYPGLDLLYKDYQGYNKDNDDLLASIAVKPAPGLEAILSLGFPVLKSSKLEFQYLDEDGGICASVGLLANPIMRYSAVMGTKARSIGSDISFDTNTGSCTNYSVGFSFSKEDSIATLTLNDKGNGSGGMLSGSYYRSVKSLTNTYIGAEINLSFSTNESTFMVGAEHVWDPLTTVKARINSSGVASALIQHQLLPNIHFTLSGEADTKAPFNTATFDLVFEAQVVRPSDASPMVQADAPAPLFTVEARCIKRLSSPLLGLGQFIAMENKGPGIYSDLGKKARDLLYKDYQGYYKFKANAIISSGMKKG</sequence>
<dbReference type="InterPro" id="IPR001925">
    <property type="entry name" value="Porin_Euk"/>
</dbReference>
<protein>
    <submittedName>
        <fullName evidence="2">Eukaryotic porin/Tom40</fullName>
    </submittedName>
</protein>
<dbReference type="EMBL" id="PKPP01000182">
    <property type="protein sequence ID" value="PWA96369.1"/>
    <property type="molecule type" value="Genomic_DNA"/>
</dbReference>
<reference evidence="2 3" key="1">
    <citation type="journal article" date="2018" name="Mol. Plant">
        <title>The genome of Artemisia annua provides insight into the evolution of Asteraceae family and artemisinin biosynthesis.</title>
        <authorList>
            <person name="Shen Q."/>
            <person name="Zhang L."/>
            <person name="Liao Z."/>
            <person name="Wang S."/>
            <person name="Yan T."/>
            <person name="Shi P."/>
            <person name="Liu M."/>
            <person name="Fu X."/>
            <person name="Pan Q."/>
            <person name="Wang Y."/>
            <person name="Lv Z."/>
            <person name="Lu X."/>
            <person name="Zhang F."/>
            <person name="Jiang W."/>
            <person name="Ma Y."/>
            <person name="Chen M."/>
            <person name="Hao X."/>
            <person name="Li L."/>
            <person name="Tang Y."/>
            <person name="Lv G."/>
            <person name="Zhou Y."/>
            <person name="Sun X."/>
            <person name="Brodelius P.E."/>
            <person name="Rose J.K.C."/>
            <person name="Tang K."/>
        </authorList>
    </citation>
    <scope>NUCLEOTIDE SEQUENCE [LARGE SCALE GENOMIC DNA]</scope>
    <source>
        <strain evidence="3">cv. Huhao1</strain>
        <tissue evidence="2">Leaf</tissue>
    </source>
</reference>
<keyword evidence="3" id="KW-1185">Reference proteome</keyword>
<comment type="caution">
    <text evidence="2">The sequence shown here is derived from an EMBL/GenBank/DDBJ whole genome shotgun (WGS) entry which is preliminary data.</text>
</comment>
<dbReference type="InterPro" id="IPR023614">
    <property type="entry name" value="Porin_dom_sf"/>
</dbReference>
<dbReference type="InterPro" id="IPR027246">
    <property type="entry name" value="Porin_Euk/Tom40"/>
</dbReference>
<evidence type="ECO:0000313" key="3">
    <source>
        <dbReference type="Proteomes" id="UP000245207"/>
    </source>
</evidence>
<gene>
    <name evidence="2" type="ORF">CTI12_AA040300</name>
</gene>
<dbReference type="PANTHER" id="PTHR11743:SF60">
    <property type="entry name" value="MITOCHONDRIAL OUTER MEMBRANE PROTEIN PORIN 1"/>
    <property type="match status" value="1"/>
</dbReference>
<proteinExistence type="inferred from homology"/>
<dbReference type="PANTHER" id="PTHR11743">
    <property type="entry name" value="VOLTAGE-DEPENDENT ANION-SELECTIVE CHANNEL"/>
    <property type="match status" value="1"/>
</dbReference>
<dbReference type="AlphaFoldDB" id="A0A2U1QEB9"/>
<dbReference type="Gene3D" id="2.40.160.10">
    <property type="entry name" value="Porin"/>
    <property type="match status" value="2"/>
</dbReference>
<organism evidence="2 3">
    <name type="scientific">Artemisia annua</name>
    <name type="common">Sweet wormwood</name>
    <dbReference type="NCBI Taxonomy" id="35608"/>
    <lineage>
        <taxon>Eukaryota</taxon>
        <taxon>Viridiplantae</taxon>
        <taxon>Streptophyta</taxon>
        <taxon>Embryophyta</taxon>
        <taxon>Tracheophyta</taxon>
        <taxon>Spermatophyta</taxon>
        <taxon>Magnoliopsida</taxon>
        <taxon>eudicotyledons</taxon>
        <taxon>Gunneridae</taxon>
        <taxon>Pentapetalae</taxon>
        <taxon>asterids</taxon>
        <taxon>campanulids</taxon>
        <taxon>Asterales</taxon>
        <taxon>Asteraceae</taxon>
        <taxon>Asteroideae</taxon>
        <taxon>Anthemideae</taxon>
        <taxon>Artemisiinae</taxon>
        <taxon>Artemisia</taxon>
    </lineage>
</organism>